<organism evidence="2 3">
    <name type="scientific">Phytophthora palmivora</name>
    <dbReference type="NCBI Taxonomy" id="4796"/>
    <lineage>
        <taxon>Eukaryota</taxon>
        <taxon>Sar</taxon>
        <taxon>Stramenopiles</taxon>
        <taxon>Oomycota</taxon>
        <taxon>Peronosporomycetes</taxon>
        <taxon>Peronosporales</taxon>
        <taxon>Peronosporaceae</taxon>
        <taxon>Phytophthora</taxon>
    </lineage>
</organism>
<dbReference type="AlphaFoldDB" id="A0A2P4XKB2"/>
<dbReference type="GO" id="GO:0006508">
    <property type="term" value="P:proteolysis"/>
    <property type="evidence" value="ECO:0007669"/>
    <property type="project" value="UniProtKB-KW"/>
</dbReference>
<keyword evidence="2" id="KW-0378">Hydrolase</keyword>
<proteinExistence type="predicted"/>
<evidence type="ECO:0000313" key="3">
    <source>
        <dbReference type="Proteomes" id="UP000237271"/>
    </source>
</evidence>
<comment type="caution">
    <text evidence="2">The sequence shown here is derived from an EMBL/GenBank/DDBJ whole genome shotgun (WGS) entry which is preliminary data.</text>
</comment>
<sequence length="133" mass="15095">MPLEGVSILSLLVRLSQIQDTGKCPMGEFYSLIRLWYVPTKHTGMLPNARQVGIWCESSVLNCKFSYVKKKAGLMVSKLTKDRHTIHVNCMGNPPCRFREYHVLGKLFVQAKAMGKINNERTILLFAYGTESD</sequence>
<evidence type="ECO:0000313" key="2">
    <source>
        <dbReference type="EMBL" id="POM65993.1"/>
    </source>
</evidence>
<keyword evidence="3" id="KW-1185">Reference proteome</keyword>
<keyword evidence="2" id="KW-0645">Protease</keyword>
<dbReference type="EMBL" id="NCKW01009797">
    <property type="protein sequence ID" value="POM65993.1"/>
    <property type="molecule type" value="Genomic_DNA"/>
</dbReference>
<name>A0A2P4XKB2_9STRA</name>
<keyword evidence="1" id="KW-0732">Signal</keyword>
<feature type="chain" id="PRO_5015188786" evidence="1">
    <location>
        <begin position="19"/>
        <end position="133"/>
    </location>
</feature>
<dbReference type="Proteomes" id="UP000237271">
    <property type="component" value="Unassembled WGS sequence"/>
</dbReference>
<accession>A0A2P4XKB2</accession>
<protein>
    <submittedName>
        <fullName evidence="2">Eukaryotic/viral aspartic protease, active site</fullName>
    </submittedName>
</protein>
<reference evidence="2 3" key="1">
    <citation type="journal article" date="2017" name="Genome Biol. Evol.">
        <title>Phytophthora megakarya and P. palmivora, closely related causal agents of cacao black pod rot, underwent increases in genome sizes and gene numbers by different mechanisms.</title>
        <authorList>
            <person name="Ali S.S."/>
            <person name="Shao J."/>
            <person name="Lary D.J."/>
            <person name="Kronmiller B."/>
            <person name="Shen D."/>
            <person name="Strem M.D."/>
            <person name="Amoako-Attah I."/>
            <person name="Akrofi A.Y."/>
            <person name="Begoude B.A."/>
            <person name="Ten Hoopen G.M."/>
            <person name="Coulibaly K."/>
            <person name="Kebe B.I."/>
            <person name="Melnick R.L."/>
            <person name="Guiltinan M.J."/>
            <person name="Tyler B.M."/>
            <person name="Meinhardt L.W."/>
            <person name="Bailey B.A."/>
        </authorList>
    </citation>
    <scope>NUCLEOTIDE SEQUENCE [LARGE SCALE GENOMIC DNA]</scope>
    <source>
        <strain evidence="3">sbr112.9</strain>
    </source>
</reference>
<feature type="signal peptide" evidence="1">
    <location>
        <begin position="1"/>
        <end position="18"/>
    </location>
</feature>
<gene>
    <name evidence="2" type="ORF">PHPALM_18213</name>
</gene>
<evidence type="ECO:0000256" key="1">
    <source>
        <dbReference type="SAM" id="SignalP"/>
    </source>
</evidence>
<dbReference type="GO" id="GO:0008233">
    <property type="term" value="F:peptidase activity"/>
    <property type="evidence" value="ECO:0007669"/>
    <property type="project" value="UniProtKB-KW"/>
</dbReference>